<dbReference type="InterPro" id="IPR015422">
    <property type="entry name" value="PyrdxlP-dep_Trfase_small"/>
</dbReference>
<dbReference type="EMBL" id="SMOL01000458">
    <property type="protein sequence ID" value="KAB2613780.1"/>
    <property type="molecule type" value="Genomic_DNA"/>
</dbReference>
<evidence type="ECO:0000313" key="4">
    <source>
        <dbReference type="EMBL" id="KAB2613780.1"/>
    </source>
</evidence>
<evidence type="ECO:0000256" key="2">
    <source>
        <dbReference type="ARBA" id="ARBA00022898"/>
    </source>
</evidence>
<dbReference type="OrthoDB" id="1659187at2759"/>
<reference evidence="4 5" key="1">
    <citation type="submission" date="2019-09" db="EMBL/GenBank/DDBJ databases">
        <authorList>
            <person name="Ou C."/>
        </authorList>
    </citation>
    <scope>NUCLEOTIDE SEQUENCE [LARGE SCALE GENOMIC DNA]</scope>
    <source>
        <strain evidence="4">S2</strain>
        <tissue evidence="4">Leaf</tissue>
    </source>
</reference>
<dbReference type="GO" id="GO:0003962">
    <property type="term" value="F:cystathionine gamma-synthase activity"/>
    <property type="evidence" value="ECO:0007669"/>
    <property type="project" value="InterPro"/>
</dbReference>
<reference evidence="5" key="2">
    <citation type="submission" date="2019-10" db="EMBL/GenBank/DDBJ databases">
        <title>A de novo genome assembly of a pear dwarfing rootstock.</title>
        <authorList>
            <person name="Wang F."/>
            <person name="Wang J."/>
            <person name="Li S."/>
            <person name="Zhang Y."/>
            <person name="Fang M."/>
            <person name="Ma L."/>
            <person name="Zhao Y."/>
            <person name="Jiang S."/>
        </authorList>
    </citation>
    <scope>NUCLEOTIDE SEQUENCE [LARGE SCALE GENOMIC DNA]</scope>
</reference>
<sequence length="147" mass="16321">MKTLHLLVQQQTSTALRMAKILEAHPKVAHAYYPGLPSHPEHQLAKRQMTGFGGAVNFVIDGDLIRTIKFVDAPKIPCIAPSFGGCESIVDQPAMISYWDLSQSDRIKYGMKDNLVRFSFGVEDFEDLNDDVLQALETKQIVGLCDG</sequence>
<dbReference type="InterPro" id="IPR000277">
    <property type="entry name" value="Cys/Met-Metab_PyrdxlP-dep_enz"/>
</dbReference>
<dbReference type="Pfam" id="PF01053">
    <property type="entry name" value="Cys_Met_Meta_PP"/>
    <property type="match status" value="1"/>
</dbReference>
<dbReference type="GO" id="GO:0030170">
    <property type="term" value="F:pyridoxal phosphate binding"/>
    <property type="evidence" value="ECO:0007669"/>
    <property type="project" value="InterPro"/>
</dbReference>
<evidence type="ECO:0000313" key="5">
    <source>
        <dbReference type="Proteomes" id="UP000327157"/>
    </source>
</evidence>
<evidence type="ECO:0000256" key="1">
    <source>
        <dbReference type="ARBA" id="ARBA00001933"/>
    </source>
</evidence>
<dbReference type="SUPFAM" id="SSF53383">
    <property type="entry name" value="PLP-dependent transferases"/>
    <property type="match status" value="1"/>
</dbReference>
<dbReference type="GO" id="GO:0009086">
    <property type="term" value="P:methionine biosynthetic process"/>
    <property type="evidence" value="ECO:0007669"/>
    <property type="project" value="InterPro"/>
</dbReference>
<proteinExistence type="inferred from homology"/>
<keyword evidence="2 3" id="KW-0663">Pyridoxal phosphate</keyword>
<comment type="similarity">
    <text evidence="3">Belongs to the trans-sulfuration enzymes family.</text>
</comment>
<dbReference type="FunFam" id="3.90.1150.10:FF:000033">
    <property type="entry name" value="Cystathionine gamma-synthase"/>
    <property type="match status" value="1"/>
</dbReference>
<evidence type="ECO:0000256" key="3">
    <source>
        <dbReference type="RuleBase" id="RU362118"/>
    </source>
</evidence>
<keyword evidence="5" id="KW-1185">Reference proteome</keyword>
<comment type="cofactor">
    <cofactor evidence="1 3">
        <name>pyridoxal 5'-phosphate</name>
        <dbReference type="ChEBI" id="CHEBI:597326"/>
    </cofactor>
</comment>
<dbReference type="Gene3D" id="3.90.1150.10">
    <property type="entry name" value="Aspartate Aminotransferase, domain 1"/>
    <property type="match status" value="1"/>
</dbReference>
<dbReference type="GO" id="GO:0009507">
    <property type="term" value="C:chloroplast"/>
    <property type="evidence" value="ECO:0007669"/>
    <property type="project" value="TreeGrafter"/>
</dbReference>
<protein>
    <submittedName>
        <fullName evidence="4">Cystathionine gamma-synthase</fullName>
    </submittedName>
</protein>
<organism evidence="4 5">
    <name type="scientific">Pyrus ussuriensis x Pyrus communis</name>
    <dbReference type="NCBI Taxonomy" id="2448454"/>
    <lineage>
        <taxon>Eukaryota</taxon>
        <taxon>Viridiplantae</taxon>
        <taxon>Streptophyta</taxon>
        <taxon>Embryophyta</taxon>
        <taxon>Tracheophyta</taxon>
        <taxon>Spermatophyta</taxon>
        <taxon>Magnoliopsida</taxon>
        <taxon>eudicotyledons</taxon>
        <taxon>Gunneridae</taxon>
        <taxon>Pentapetalae</taxon>
        <taxon>rosids</taxon>
        <taxon>fabids</taxon>
        <taxon>Rosales</taxon>
        <taxon>Rosaceae</taxon>
        <taxon>Amygdaloideae</taxon>
        <taxon>Maleae</taxon>
        <taxon>Pyrus</taxon>
    </lineage>
</organism>
<dbReference type="AlphaFoldDB" id="A0A5N5GKI2"/>
<reference evidence="4 5" key="3">
    <citation type="submission" date="2019-11" db="EMBL/GenBank/DDBJ databases">
        <title>A de novo genome assembly of a pear dwarfing rootstock.</title>
        <authorList>
            <person name="Wang F."/>
            <person name="Wang J."/>
            <person name="Li S."/>
            <person name="Zhang Y."/>
            <person name="Fang M."/>
            <person name="Ma L."/>
            <person name="Zhao Y."/>
            <person name="Jiang S."/>
        </authorList>
    </citation>
    <scope>NUCLEOTIDE SEQUENCE [LARGE SCALE GENOMIC DNA]</scope>
    <source>
        <strain evidence="4">S2</strain>
        <tissue evidence="4">Leaf</tissue>
    </source>
</reference>
<comment type="caution">
    <text evidence="4">The sequence shown here is derived from an EMBL/GenBank/DDBJ whole genome shotgun (WGS) entry which is preliminary data.</text>
</comment>
<gene>
    <name evidence="4" type="ORF">D8674_036096</name>
</gene>
<dbReference type="InterPro" id="IPR044639">
    <property type="entry name" value="CGS1/2"/>
</dbReference>
<dbReference type="Proteomes" id="UP000327157">
    <property type="component" value="Chromosome 9"/>
</dbReference>
<name>A0A5N5GKI2_9ROSA</name>
<dbReference type="PANTHER" id="PTHR43379:SF1">
    <property type="entry name" value="CYSTATHIONINE GAMMA-SYNTHASE 1, CHLOROPLASTIC-RELATED"/>
    <property type="match status" value="1"/>
</dbReference>
<dbReference type="PANTHER" id="PTHR43379">
    <property type="entry name" value="CYSTATHIONINE GAMMA-SYNTHASE"/>
    <property type="match status" value="1"/>
</dbReference>
<accession>A0A5N5GKI2</accession>
<dbReference type="GO" id="GO:0019346">
    <property type="term" value="P:transsulfuration"/>
    <property type="evidence" value="ECO:0007669"/>
    <property type="project" value="InterPro"/>
</dbReference>
<dbReference type="InterPro" id="IPR015424">
    <property type="entry name" value="PyrdxlP-dep_Trfase"/>
</dbReference>